<organism evidence="1 2">
    <name type="scientific">Colocasia esculenta</name>
    <name type="common">Wild taro</name>
    <name type="synonym">Arum esculentum</name>
    <dbReference type="NCBI Taxonomy" id="4460"/>
    <lineage>
        <taxon>Eukaryota</taxon>
        <taxon>Viridiplantae</taxon>
        <taxon>Streptophyta</taxon>
        <taxon>Embryophyta</taxon>
        <taxon>Tracheophyta</taxon>
        <taxon>Spermatophyta</taxon>
        <taxon>Magnoliopsida</taxon>
        <taxon>Liliopsida</taxon>
        <taxon>Araceae</taxon>
        <taxon>Aroideae</taxon>
        <taxon>Colocasieae</taxon>
        <taxon>Colocasia</taxon>
    </lineage>
</organism>
<accession>A0A843WEU1</accession>
<evidence type="ECO:0000313" key="2">
    <source>
        <dbReference type="Proteomes" id="UP000652761"/>
    </source>
</evidence>
<comment type="caution">
    <text evidence="1">The sequence shown here is derived from an EMBL/GenBank/DDBJ whole genome shotgun (WGS) entry which is preliminary data.</text>
</comment>
<protein>
    <submittedName>
        <fullName evidence="1">Uncharacterized protein</fullName>
    </submittedName>
</protein>
<dbReference type="Proteomes" id="UP000652761">
    <property type="component" value="Unassembled WGS sequence"/>
</dbReference>
<name>A0A843WEU1_COLES</name>
<evidence type="ECO:0000313" key="1">
    <source>
        <dbReference type="EMBL" id="MQM01460.1"/>
    </source>
</evidence>
<dbReference type="AlphaFoldDB" id="A0A843WEU1"/>
<keyword evidence="2" id="KW-1185">Reference proteome</keyword>
<proteinExistence type="predicted"/>
<sequence length="106" mass="12197">MTAERTHDLCTSTTGKRTHDLCISTTDNRTHDFCTSTTGKRTNDLCISIIDGEWIYTSSIRARRVIMRGRAVMRNHRFTEHSDESRARSAWTTSAMANFKHLLYNV</sequence>
<dbReference type="OrthoDB" id="914169at2759"/>
<reference evidence="1" key="1">
    <citation type="submission" date="2017-07" db="EMBL/GenBank/DDBJ databases">
        <title>Taro Niue Genome Assembly and Annotation.</title>
        <authorList>
            <person name="Atibalentja N."/>
            <person name="Keating K."/>
            <person name="Fields C.J."/>
        </authorList>
    </citation>
    <scope>NUCLEOTIDE SEQUENCE</scope>
    <source>
        <strain evidence="1">Niue_2</strain>
        <tissue evidence="1">Leaf</tissue>
    </source>
</reference>
<dbReference type="EMBL" id="NMUH01002683">
    <property type="protein sequence ID" value="MQM01460.1"/>
    <property type="molecule type" value="Genomic_DNA"/>
</dbReference>
<gene>
    <name evidence="1" type="ORF">Taro_034215</name>
</gene>